<dbReference type="InterPro" id="IPR014729">
    <property type="entry name" value="Rossmann-like_a/b/a_fold"/>
</dbReference>
<keyword evidence="4 10" id="KW-0808">Transferase</keyword>
<dbReference type="NCBIfam" id="NF000840">
    <property type="entry name" value="PRK00071.1-3"/>
    <property type="match status" value="1"/>
</dbReference>
<evidence type="ECO:0000256" key="2">
    <source>
        <dbReference type="ARBA" id="ARBA00005019"/>
    </source>
</evidence>
<dbReference type="InterPro" id="IPR005248">
    <property type="entry name" value="NadD/NMNAT"/>
</dbReference>
<evidence type="ECO:0000313" key="12">
    <source>
        <dbReference type="EMBL" id="CUN64365.1"/>
    </source>
</evidence>
<reference evidence="13 15" key="2">
    <citation type="journal article" date="2019" name="Science, e1252229">
        <title>Invertible promoters mediate bacterial phase variation, antibiotic resistance, and host adaptation in the gut.</title>
        <authorList>
            <person name="Jiang X."/>
            <person name="Hall A.B."/>
            <person name="Arthur T.D."/>
            <person name="Plichta D.R."/>
            <person name="Covington C.T."/>
            <person name="Poyet M."/>
            <person name="Crothers J."/>
            <person name="Moses P.L."/>
            <person name="Tolonen A.C."/>
            <person name="Vlamakis H."/>
            <person name="Alm E.J."/>
            <person name="Xavier R.J."/>
        </authorList>
    </citation>
    <scope>NUCLEOTIDE SEQUENCE [LARGE SCALE GENOMIC DNA]</scope>
    <source>
        <strain evidence="15">aa_0143</strain>
        <strain evidence="13">Aa_0143</strain>
    </source>
</reference>
<evidence type="ECO:0000313" key="13">
    <source>
        <dbReference type="EMBL" id="RYS79967.1"/>
    </source>
</evidence>
<dbReference type="PANTHER" id="PTHR39321">
    <property type="entry name" value="NICOTINATE-NUCLEOTIDE ADENYLYLTRANSFERASE-RELATED"/>
    <property type="match status" value="1"/>
</dbReference>
<sequence length="205" mass="24119">MRIGVMGGTFDPIHIGHLLLAEFAYEDFKLDEIWFLPNGNPPHKKTDESKKALAHRIKMIELAISDMPHFKIDLSEAETDVHSYTYSTMQKFNRMYPECEFYFILGADSLFAIEEWRYFKEIFPTCTILAAMRDDKDVRTMQEQISYLKERYGAKIELLRAPLLEISSTTIRKRAAMRRGIRYIVPDSVSNYIKEHELYQTNEFL</sequence>
<dbReference type="RefSeq" id="WP_004845110.1">
    <property type="nucleotide sequence ID" value="NZ_AP028249.1"/>
</dbReference>
<evidence type="ECO:0000256" key="6">
    <source>
        <dbReference type="ARBA" id="ARBA00022741"/>
    </source>
</evidence>
<comment type="catalytic activity">
    <reaction evidence="9 10">
        <text>nicotinate beta-D-ribonucleotide + ATP + H(+) = deamido-NAD(+) + diphosphate</text>
        <dbReference type="Rhea" id="RHEA:22860"/>
        <dbReference type="ChEBI" id="CHEBI:15378"/>
        <dbReference type="ChEBI" id="CHEBI:30616"/>
        <dbReference type="ChEBI" id="CHEBI:33019"/>
        <dbReference type="ChEBI" id="CHEBI:57502"/>
        <dbReference type="ChEBI" id="CHEBI:58437"/>
        <dbReference type="EC" id="2.7.7.18"/>
    </reaction>
</comment>
<comment type="pathway">
    <text evidence="2 10">Cofactor biosynthesis; NAD(+) biosynthesis; deamido-NAD(+) from nicotinate D-ribonucleotide: step 1/1.</text>
</comment>
<keyword evidence="7 10" id="KW-0067">ATP-binding</keyword>
<dbReference type="NCBIfam" id="TIGR00125">
    <property type="entry name" value="cyt_tran_rel"/>
    <property type="match status" value="1"/>
</dbReference>
<dbReference type="GeneID" id="97328689"/>
<dbReference type="Pfam" id="PF01467">
    <property type="entry name" value="CTP_transf_like"/>
    <property type="match status" value="1"/>
</dbReference>
<keyword evidence="3 10" id="KW-0662">Pyridine nucleotide biosynthesis</keyword>
<dbReference type="PANTHER" id="PTHR39321:SF3">
    <property type="entry name" value="PHOSPHOPANTETHEINE ADENYLYLTRANSFERASE"/>
    <property type="match status" value="1"/>
</dbReference>
<evidence type="ECO:0000256" key="1">
    <source>
        <dbReference type="ARBA" id="ARBA00002324"/>
    </source>
</evidence>
<comment type="function">
    <text evidence="1 10">Catalyzes the reversible adenylation of nicotinate mononucleotide (NaMN) to nicotinic acid adenine dinucleotide (NaAD).</text>
</comment>
<evidence type="ECO:0000256" key="3">
    <source>
        <dbReference type="ARBA" id="ARBA00022642"/>
    </source>
</evidence>
<dbReference type="GO" id="GO:0005524">
    <property type="term" value="F:ATP binding"/>
    <property type="evidence" value="ECO:0007669"/>
    <property type="project" value="UniProtKB-KW"/>
</dbReference>
<evidence type="ECO:0000256" key="10">
    <source>
        <dbReference type="HAMAP-Rule" id="MF_00244"/>
    </source>
</evidence>
<name>A0A173YMS7_9FIRM</name>
<comment type="similarity">
    <text evidence="10">Belongs to the NadD family.</text>
</comment>
<dbReference type="GO" id="GO:0004515">
    <property type="term" value="F:nicotinate-nucleotide adenylyltransferase activity"/>
    <property type="evidence" value="ECO:0007669"/>
    <property type="project" value="UniProtKB-UniRule"/>
</dbReference>
<gene>
    <name evidence="10 12" type="primary">nadD</name>
    <name evidence="13" type="ORF">EAI93_07835</name>
    <name evidence="12" type="ORF">ERS852456_00440</name>
</gene>
<reference evidence="12 14" key="1">
    <citation type="submission" date="2015-09" db="EMBL/GenBank/DDBJ databases">
        <authorList>
            <consortium name="Pathogen Informatics"/>
        </authorList>
    </citation>
    <scope>NUCLEOTIDE SEQUENCE [LARGE SCALE GENOMIC DNA]</scope>
    <source>
        <strain evidence="12 14">2789STDY5834841</strain>
    </source>
</reference>
<dbReference type="UniPathway" id="UPA00253">
    <property type="reaction ID" value="UER00332"/>
</dbReference>
<dbReference type="InterPro" id="IPR004821">
    <property type="entry name" value="Cyt_trans-like"/>
</dbReference>
<proteinExistence type="inferred from homology"/>
<dbReference type="EMBL" id="RCYR01000013">
    <property type="protein sequence ID" value="RYS79967.1"/>
    <property type="molecule type" value="Genomic_DNA"/>
</dbReference>
<protein>
    <recommendedName>
        <fullName evidence="10">Probable nicotinate-nucleotide adenylyltransferase</fullName>
        <ecNumber evidence="10">2.7.7.18</ecNumber>
    </recommendedName>
    <alternativeName>
        <fullName evidence="10">Deamido-NAD(+) diphosphorylase</fullName>
    </alternativeName>
    <alternativeName>
        <fullName evidence="10">Deamido-NAD(+) pyrophosphorylase</fullName>
    </alternativeName>
    <alternativeName>
        <fullName evidence="10">Nicotinate mononucleotide adenylyltransferase</fullName>
        <shortName evidence="10">NaMN adenylyltransferase</shortName>
    </alternativeName>
</protein>
<evidence type="ECO:0000256" key="4">
    <source>
        <dbReference type="ARBA" id="ARBA00022679"/>
    </source>
</evidence>
<dbReference type="HAMAP" id="MF_00244">
    <property type="entry name" value="NaMN_adenylyltr"/>
    <property type="match status" value="1"/>
</dbReference>
<evidence type="ECO:0000256" key="9">
    <source>
        <dbReference type="ARBA" id="ARBA00048721"/>
    </source>
</evidence>
<feature type="domain" description="Cytidyltransferase-like" evidence="11">
    <location>
        <begin position="5"/>
        <end position="174"/>
    </location>
</feature>
<accession>A0A173YMS7</accession>
<organism evidence="12 14">
    <name type="scientific">[Ruminococcus] torques</name>
    <dbReference type="NCBI Taxonomy" id="33039"/>
    <lineage>
        <taxon>Bacteria</taxon>
        <taxon>Bacillati</taxon>
        <taxon>Bacillota</taxon>
        <taxon>Clostridia</taxon>
        <taxon>Lachnospirales</taxon>
        <taxon>Lachnospiraceae</taxon>
        <taxon>Mediterraneibacter</taxon>
    </lineage>
</organism>
<dbReference type="GO" id="GO:0009435">
    <property type="term" value="P:NAD+ biosynthetic process"/>
    <property type="evidence" value="ECO:0007669"/>
    <property type="project" value="UniProtKB-UniRule"/>
</dbReference>
<dbReference type="EMBL" id="CYZO01000004">
    <property type="protein sequence ID" value="CUN64365.1"/>
    <property type="molecule type" value="Genomic_DNA"/>
</dbReference>
<dbReference type="EC" id="2.7.7.18" evidence="10"/>
<dbReference type="AlphaFoldDB" id="A0A173YMS7"/>
<keyword evidence="5 10" id="KW-0548">Nucleotidyltransferase</keyword>
<evidence type="ECO:0000313" key="15">
    <source>
        <dbReference type="Proteomes" id="UP000292665"/>
    </source>
</evidence>
<evidence type="ECO:0000256" key="8">
    <source>
        <dbReference type="ARBA" id="ARBA00023027"/>
    </source>
</evidence>
<dbReference type="SUPFAM" id="SSF52374">
    <property type="entry name" value="Nucleotidylyl transferase"/>
    <property type="match status" value="1"/>
</dbReference>
<keyword evidence="8 10" id="KW-0520">NAD</keyword>
<dbReference type="Gene3D" id="3.40.50.620">
    <property type="entry name" value="HUPs"/>
    <property type="match status" value="1"/>
</dbReference>
<dbReference type="NCBIfam" id="TIGR00482">
    <property type="entry name" value="nicotinate (nicotinamide) nucleotide adenylyltransferase"/>
    <property type="match status" value="1"/>
</dbReference>
<dbReference type="Proteomes" id="UP000095787">
    <property type="component" value="Unassembled WGS sequence"/>
</dbReference>
<dbReference type="CDD" id="cd02165">
    <property type="entry name" value="NMNAT"/>
    <property type="match status" value="1"/>
</dbReference>
<evidence type="ECO:0000259" key="11">
    <source>
        <dbReference type="Pfam" id="PF01467"/>
    </source>
</evidence>
<evidence type="ECO:0000256" key="7">
    <source>
        <dbReference type="ARBA" id="ARBA00022840"/>
    </source>
</evidence>
<evidence type="ECO:0000313" key="14">
    <source>
        <dbReference type="Proteomes" id="UP000095787"/>
    </source>
</evidence>
<dbReference type="Proteomes" id="UP000292665">
    <property type="component" value="Unassembled WGS sequence"/>
</dbReference>
<keyword evidence="6 10" id="KW-0547">Nucleotide-binding</keyword>
<evidence type="ECO:0000256" key="5">
    <source>
        <dbReference type="ARBA" id="ARBA00022695"/>
    </source>
</evidence>